<reference evidence="3 4" key="1">
    <citation type="journal article" date="2020" name="G3 (Bethesda)">
        <title>Improved Reference Genome for Cyclotella cryptica CCMP332, a Model for Cell Wall Morphogenesis, Salinity Adaptation, and Lipid Production in Diatoms (Bacillariophyta).</title>
        <authorList>
            <person name="Roberts W.R."/>
            <person name="Downey K.M."/>
            <person name="Ruck E.C."/>
            <person name="Traller J.C."/>
            <person name="Alverson A.J."/>
        </authorList>
    </citation>
    <scope>NUCLEOTIDE SEQUENCE [LARGE SCALE GENOMIC DNA]</scope>
    <source>
        <strain evidence="3 4">CCMP332</strain>
    </source>
</reference>
<organism evidence="3 4">
    <name type="scientific">Cyclotella cryptica</name>
    <dbReference type="NCBI Taxonomy" id="29204"/>
    <lineage>
        <taxon>Eukaryota</taxon>
        <taxon>Sar</taxon>
        <taxon>Stramenopiles</taxon>
        <taxon>Ochrophyta</taxon>
        <taxon>Bacillariophyta</taxon>
        <taxon>Coscinodiscophyceae</taxon>
        <taxon>Thalassiosirophycidae</taxon>
        <taxon>Stephanodiscales</taxon>
        <taxon>Stephanodiscaceae</taxon>
        <taxon>Cyclotella</taxon>
    </lineage>
</organism>
<evidence type="ECO:0000256" key="1">
    <source>
        <dbReference type="SAM" id="MobiDB-lite"/>
    </source>
</evidence>
<feature type="domain" description="DUF4116" evidence="2">
    <location>
        <begin position="1"/>
        <end position="44"/>
    </location>
</feature>
<dbReference type="AlphaFoldDB" id="A0ABD3Q738"/>
<comment type="caution">
    <text evidence="3">The sequence shown here is derived from an EMBL/GenBank/DDBJ whole genome shotgun (WGS) entry which is preliminary data.</text>
</comment>
<dbReference type="InterPro" id="IPR025197">
    <property type="entry name" value="DUF4116"/>
</dbReference>
<name>A0ABD3Q738_9STRA</name>
<feature type="compositionally biased region" description="Basic and acidic residues" evidence="1">
    <location>
        <begin position="96"/>
        <end position="113"/>
    </location>
</feature>
<evidence type="ECO:0000313" key="4">
    <source>
        <dbReference type="Proteomes" id="UP001516023"/>
    </source>
</evidence>
<protein>
    <recommendedName>
        <fullName evidence="2">DUF4116 domain-containing protein</fullName>
    </recommendedName>
</protein>
<dbReference type="EMBL" id="JABMIG020000085">
    <property type="protein sequence ID" value="KAL3793980.1"/>
    <property type="molecule type" value="Genomic_DNA"/>
</dbReference>
<gene>
    <name evidence="3" type="ORF">HJC23_009463</name>
</gene>
<evidence type="ECO:0000313" key="3">
    <source>
        <dbReference type="EMBL" id="KAL3793980.1"/>
    </source>
</evidence>
<accession>A0ABD3Q738</accession>
<feature type="region of interest" description="Disordered" evidence="1">
    <location>
        <begin position="83"/>
        <end position="117"/>
    </location>
</feature>
<evidence type="ECO:0000259" key="2">
    <source>
        <dbReference type="Pfam" id="PF13475"/>
    </source>
</evidence>
<dbReference type="Proteomes" id="UP001516023">
    <property type="component" value="Unassembled WGS sequence"/>
</dbReference>
<dbReference type="Pfam" id="PF13475">
    <property type="entry name" value="DUF4116"/>
    <property type="match status" value="1"/>
</dbReference>
<proteinExistence type="predicted"/>
<keyword evidence="4" id="KW-1185">Reference proteome</keyword>
<sequence>MTAVKQDGLALQYVSPSLTNSKPIVMSAVRSNGMALEYASHEMRNDEDVVTAAALRDPKAVKFVGSEYASRNKEWILSLRTEDVPSEEISNPPPKELGEGREEKHVDTRDENTVRSLSEPKSSLWQYMRKFSSLSTRLADNRSKKEDSFTFFENVGKRVDYACRDGYEIAHNLCQSLNVDKQEERTVAETRVEEFDLVMKREDGTVVVKNNGDDLPEC</sequence>